<dbReference type="HOGENOM" id="CLU_016274_3_0_5"/>
<dbReference type="PANTHER" id="PTHR43190">
    <property type="entry name" value="N-ACETYL-D-GLUCOSAMINE KINASE"/>
    <property type="match status" value="1"/>
</dbReference>
<dbReference type="AlphaFoldDB" id="Q11CF0"/>
<dbReference type="PANTHER" id="PTHR43190:SF3">
    <property type="entry name" value="N-ACETYL-D-GLUCOSAMINE KINASE"/>
    <property type="match status" value="1"/>
</dbReference>
<accession>Q11CF0</accession>
<dbReference type="OrthoDB" id="63487at2"/>
<dbReference type="InterPro" id="IPR052519">
    <property type="entry name" value="Euk-type_GlcNAc_Kinase"/>
</dbReference>
<organism evidence="1">
    <name type="scientific">Chelativorans sp. (strain BNC1)</name>
    <dbReference type="NCBI Taxonomy" id="266779"/>
    <lineage>
        <taxon>Bacteria</taxon>
        <taxon>Pseudomonadati</taxon>
        <taxon>Pseudomonadota</taxon>
        <taxon>Alphaproteobacteria</taxon>
        <taxon>Hyphomicrobiales</taxon>
        <taxon>Phyllobacteriaceae</taxon>
        <taxon>Chelativorans</taxon>
    </lineage>
</organism>
<name>Q11CF0_CHESB</name>
<dbReference type="KEGG" id="mes:Meso_3555"/>
<dbReference type="SUPFAM" id="SSF53067">
    <property type="entry name" value="Actin-like ATPase domain"/>
    <property type="match status" value="2"/>
</dbReference>
<protein>
    <submittedName>
        <fullName evidence="1">ATPase, BadF/BadG/BcrA/BcrD type</fullName>
    </submittedName>
</protein>
<gene>
    <name evidence="1" type="ordered locus">Meso_3555</name>
</gene>
<reference evidence="1" key="1">
    <citation type="submission" date="2006-06" db="EMBL/GenBank/DDBJ databases">
        <title>Complete sequence of chromosome of Chelativorans sp. BNC1.</title>
        <authorList>
            <consortium name="US DOE Joint Genome Institute"/>
            <person name="Copeland A."/>
            <person name="Lucas S."/>
            <person name="Lapidus A."/>
            <person name="Barry K."/>
            <person name="Detter J.C."/>
            <person name="Glavina del Rio T."/>
            <person name="Hammon N."/>
            <person name="Israni S."/>
            <person name="Dalin E."/>
            <person name="Tice H."/>
            <person name="Pitluck S."/>
            <person name="Chertkov O."/>
            <person name="Brettin T."/>
            <person name="Bruce D."/>
            <person name="Han C."/>
            <person name="Tapia R."/>
            <person name="Gilna P."/>
            <person name="Schmutz J."/>
            <person name="Larimer F."/>
            <person name="Land M."/>
            <person name="Hauser L."/>
            <person name="Kyrpides N."/>
            <person name="Mikhailova N."/>
            <person name="Richardson P."/>
        </authorList>
    </citation>
    <scope>NUCLEOTIDE SEQUENCE</scope>
    <source>
        <strain evidence="1">BNC1</strain>
    </source>
</reference>
<evidence type="ECO:0000313" key="1">
    <source>
        <dbReference type="EMBL" id="ABG64925.1"/>
    </source>
</evidence>
<dbReference type="STRING" id="266779.Meso_3555"/>
<proteinExistence type="predicted"/>
<dbReference type="EMBL" id="CP000390">
    <property type="protein sequence ID" value="ABG64925.1"/>
    <property type="molecule type" value="Genomic_DNA"/>
</dbReference>
<dbReference type="eggNOG" id="COG2971">
    <property type="taxonomic scope" value="Bacteria"/>
</dbReference>
<dbReference type="InterPro" id="IPR043129">
    <property type="entry name" value="ATPase_NBD"/>
</dbReference>
<dbReference type="Gene3D" id="3.30.420.40">
    <property type="match status" value="2"/>
</dbReference>
<sequence>MISQGKDSESPLIIGIDIGGTKTHLRAEYADAPNAGNAGERILPSSQWRTRSWNGDALCLFELVSELAAGRPISAIGIGAHGCDDDEECRAFETAFSALTDIPVSVVNDAELMPLALGLAGQIGVVAGTGSIAVCRPLGKRMMSAGGWGWLVGDEGSAAGLVRDAVRAVARHLDAGGEADEPLAVALMESLSVPSLPRLGSVVATLGGPAAVGAHAEAVFDAAARGSSLARNVIEEGGRELARLVMHLDARGAQAAYAVAGGSVIVAQPSLWKAFSEALTEASCARITPQLFRGSPVEGACRLAAMLSNSLPGRRNSYPATART</sequence>